<sequence length="229" mass="26239">MNEKIEIMGISADTCSVEEIIDSINAHWNQKDSLSTYGVLNMKLLMAAQKDEELKAYIEMLDKTVADETEVLQAAGIEDRELEQETSQHGFMGSLFWLLAQYRNHIFLLGENTEDTEDMFRYLQEKYPDIVIAGKDSLQGGGADQVDRVINEINALSPQAVLSCSRTFDMEKFVKNNRKMINTKVWFSLGNCLEILKSTGLKPAWLEKIMEKNMFKKMVSSYKEEKKEI</sequence>
<reference evidence="3" key="1">
    <citation type="journal article" date="2021" name="PeerJ">
        <title>Extensive microbial diversity within the chicken gut microbiome revealed by metagenomics and culture.</title>
        <authorList>
            <person name="Gilroy R."/>
            <person name="Ravi A."/>
            <person name="Getino M."/>
            <person name="Pursley I."/>
            <person name="Horton D.L."/>
            <person name="Alikhan N.F."/>
            <person name="Baker D."/>
            <person name="Gharbi K."/>
            <person name="Hall N."/>
            <person name="Watson M."/>
            <person name="Adriaenssens E.M."/>
            <person name="Foster-Nyarko E."/>
            <person name="Jarju S."/>
            <person name="Secka A."/>
            <person name="Antonio M."/>
            <person name="Oren A."/>
            <person name="Chaudhuri R.R."/>
            <person name="La Ragione R."/>
            <person name="Hildebrand F."/>
            <person name="Pallen M.J."/>
        </authorList>
    </citation>
    <scope>NUCLEOTIDE SEQUENCE</scope>
    <source>
        <strain evidence="3">ChiW19-6364</strain>
    </source>
</reference>
<reference evidence="3" key="2">
    <citation type="submission" date="2021-04" db="EMBL/GenBank/DDBJ databases">
        <authorList>
            <person name="Gilroy R."/>
        </authorList>
    </citation>
    <scope>NUCLEOTIDE SEQUENCE</scope>
    <source>
        <strain evidence="3">ChiW19-6364</strain>
    </source>
</reference>
<keyword evidence="1" id="KW-0328">Glycosyltransferase</keyword>
<keyword evidence="2" id="KW-0808">Transferase</keyword>
<dbReference type="Proteomes" id="UP000823850">
    <property type="component" value="Unassembled WGS sequence"/>
</dbReference>
<name>A0A9D2R8V0_9FIRM</name>
<dbReference type="PANTHER" id="PTHR34136">
    <property type="match status" value="1"/>
</dbReference>
<dbReference type="GO" id="GO:0016758">
    <property type="term" value="F:hexosyltransferase activity"/>
    <property type="evidence" value="ECO:0007669"/>
    <property type="project" value="TreeGrafter"/>
</dbReference>
<evidence type="ECO:0000256" key="2">
    <source>
        <dbReference type="ARBA" id="ARBA00022679"/>
    </source>
</evidence>
<dbReference type="InterPro" id="IPR004629">
    <property type="entry name" value="WecG_TagA_CpsF"/>
</dbReference>
<evidence type="ECO:0000313" key="3">
    <source>
        <dbReference type="EMBL" id="HJD39162.1"/>
    </source>
</evidence>
<protein>
    <submittedName>
        <fullName evidence="3">WecB/TagA/CpsF family glycosyltransferase</fullName>
    </submittedName>
</protein>
<organism evidence="3 4">
    <name type="scientific">Candidatus Blautia stercoripullorum</name>
    <dbReference type="NCBI Taxonomy" id="2838502"/>
    <lineage>
        <taxon>Bacteria</taxon>
        <taxon>Bacillati</taxon>
        <taxon>Bacillota</taxon>
        <taxon>Clostridia</taxon>
        <taxon>Lachnospirales</taxon>
        <taxon>Lachnospiraceae</taxon>
        <taxon>Blautia</taxon>
    </lineage>
</organism>
<evidence type="ECO:0000313" key="4">
    <source>
        <dbReference type="Proteomes" id="UP000823850"/>
    </source>
</evidence>
<proteinExistence type="predicted"/>
<dbReference type="AlphaFoldDB" id="A0A9D2R8V0"/>
<dbReference type="PANTHER" id="PTHR34136:SF1">
    <property type="entry name" value="UDP-N-ACETYL-D-MANNOSAMINURONIC ACID TRANSFERASE"/>
    <property type="match status" value="1"/>
</dbReference>
<evidence type="ECO:0000256" key="1">
    <source>
        <dbReference type="ARBA" id="ARBA00022676"/>
    </source>
</evidence>
<dbReference type="EMBL" id="DWUX01000074">
    <property type="protein sequence ID" value="HJD39162.1"/>
    <property type="molecule type" value="Genomic_DNA"/>
</dbReference>
<comment type="caution">
    <text evidence="3">The sequence shown here is derived from an EMBL/GenBank/DDBJ whole genome shotgun (WGS) entry which is preliminary data.</text>
</comment>
<accession>A0A9D2R8V0</accession>
<gene>
    <name evidence="3" type="ORF">H9913_03980</name>
</gene>
<dbReference type="Pfam" id="PF03808">
    <property type="entry name" value="Glyco_tran_WecG"/>
    <property type="match status" value="1"/>
</dbReference>